<dbReference type="OrthoDB" id="7626281at2"/>
<protein>
    <recommendedName>
        <fullName evidence="17">Integral membrane protein</fullName>
    </recommendedName>
</protein>
<evidence type="ECO:0000313" key="15">
    <source>
        <dbReference type="EMBL" id="KRM34878.1"/>
    </source>
</evidence>
<reference evidence="15 16" key="1">
    <citation type="journal article" date="2015" name="Genome Announc.">
        <title>Expanding the biotechnology potential of lactobacilli through comparative genomics of 213 strains and associated genera.</title>
        <authorList>
            <person name="Sun Z."/>
            <person name="Harris H.M."/>
            <person name="McCann A."/>
            <person name="Guo C."/>
            <person name="Argimon S."/>
            <person name="Zhang W."/>
            <person name="Yang X."/>
            <person name="Jeffery I.B."/>
            <person name="Cooney J.C."/>
            <person name="Kagawa T.F."/>
            <person name="Liu W."/>
            <person name="Song Y."/>
            <person name="Salvetti E."/>
            <person name="Wrobel A."/>
            <person name="Rasinkangas P."/>
            <person name="Parkhill J."/>
            <person name="Rea M.C."/>
            <person name="O'Sullivan O."/>
            <person name="Ritari J."/>
            <person name="Douillard F.P."/>
            <person name="Paul Ross R."/>
            <person name="Yang R."/>
            <person name="Briner A.E."/>
            <person name="Felis G.E."/>
            <person name="de Vos W.M."/>
            <person name="Barrangou R."/>
            <person name="Klaenhammer T.R."/>
            <person name="Caufield P.W."/>
            <person name="Cui Y."/>
            <person name="Zhang H."/>
            <person name="O'Toole P.W."/>
        </authorList>
    </citation>
    <scope>NUCLEOTIDE SEQUENCE [LARGE SCALE GENOMIC DNA]</scope>
    <source>
        <strain evidence="15 16">DSM 18527</strain>
    </source>
</reference>
<feature type="transmembrane region" description="Helical" evidence="14">
    <location>
        <begin position="106"/>
        <end position="128"/>
    </location>
</feature>
<evidence type="ECO:0000256" key="10">
    <source>
        <dbReference type="ARBA" id="ARBA00023136"/>
    </source>
</evidence>
<evidence type="ECO:0000256" key="2">
    <source>
        <dbReference type="ARBA" id="ARBA00006920"/>
    </source>
</evidence>
<keyword evidence="9" id="KW-0406">Ion transport</keyword>
<keyword evidence="6" id="KW-0631">Potassium channel</keyword>
<keyword evidence="11" id="KW-0407">Ion channel</keyword>
<keyword evidence="8 14" id="KW-1133">Transmembrane helix</keyword>
<dbReference type="PATRIC" id="fig|1423734.3.peg.2040"/>
<keyword evidence="16" id="KW-1185">Reference proteome</keyword>
<dbReference type="RefSeq" id="WP_052004484.1">
    <property type="nucleotide sequence ID" value="NZ_AZGA01000020.1"/>
</dbReference>
<organism evidence="15 16">
    <name type="scientific">Agrilactobacillus composti DSM 18527 = JCM 14202</name>
    <dbReference type="NCBI Taxonomy" id="1423734"/>
    <lineage>
        <taxon>Bacteria</taxon>
        <taxon>Bacillati</taxon>
        <taxon>Bacillota</taxon>
        <taxon>Bacilli</taxon>
        <taxon>Lactobacillales</taxon>
        <taxon>Lactobacillaceae</taxon>
        <taxon>Agrilactobacillus</taxon>
    </lineage>
</organism>
<proteinExistence type="inferred from homology"/>
<comment type="subcellular location">
    <subcellularLocation>
        <location evidence="1">Membrane</location>
        <topology evidence="1">Multi-pass membrane protein</topology>
    </subcellularLocation>
</comment>
<dbReference type="STRING" id="1423734.FC83_GL002016"/>
<dbReference type="Proteomes" id="UP000051236">
    <property type="component" value="Unassembled WGS sequence"/>
</dbReference>
<feature type="transmembrane region" description="Helical" evidence="14">
    <location>
        <begin position="14"/>
        <end position="31"/>
    </location>
</feature>
<keyword evidence="5 14" id="KW-0812">Transmembrane</keyword>
<feature type="transmembrane region" description="Helical" evidence="14">
    <location>
        <begin position="72"/>
        <end position="94"/>
    </location>
</feature>
<sequence>MEKLKTRLDAFSDAIIAIIITIMVLDIPPVLRDSWPNYLKLSKSIGIFFISFIFVANMWYQHGTAFEEIDTMTYRILILDIFFLAVLSLIPLFTNMMAANTTRITVMLYGILQALVNIIFRALAKAIIHLQYTDKGAMQKVYVKIYGSVSNYMNPISLLAIVVAFFFPEVALFLYLAYPIIMFLMNSEARQQMYDVAQLPEAQQQDFTTFNADDQRAFRKAQRQIRKNAYKVAEQAAASSLKKPTTPKTPPQPAPKSDFSGRMLPEDLSKWLDQNVNPAQQRRMTERYSRSSEAQRQQLAQWVKERQKQQQGRPKRPKKPTPPPKDPDQRA</sequence>
<evidence type="ECO:0000256" key="4">
    <source>
        <dbReference type="ARBA" id="ARBA00022538"/>
    </source>
</evidence>
<evidence type="ECO:0000256" key="1">
    <source>
        <dbReference type="ARBA" id="ARBA00004141"/>
    </source>
</evidence>
<keyword evidence="3" id="KW-0813">Transport</keyword>
<dbReference type="Pfam" id="PF06736">
    <property type="entry name" value="TMEM175"/>
    <property type="match status" value="1"/>
</dbReference>
<evidence type="ECO:0000256" key="6">
    <source>
        <dbReference type="ARBA" id="ARBA00022826"/>
    </source>
</evidence>
<dbReference type="AlphaFoldDB" id="X0QJF6"/>
<name>X0QJF6_9LACO</name>
<evidence type="ECO:0000256" key="14">
    <source>
        <dbReference type="SAM" id="Phobius"/>
    </source>
</evidence>
<evidence type="ECO:0000256" key="9">
    <source>
        <dbReference type="ARBA" id="ARBA00023065"/>
    </source>
</evidence>
<evidence type="ECO:0000313" key="16">
    <source>
        <dbReference type="Proteomes" id="UP000051236"/>
    </source>
</evidence>
<comment type="similarity">
    <text evidence="2">Belongs to the TMEM175 family.</text>
</comment>
<dbReference type="GO" id="GO:0016020">
    <property type="term" value="C:membrane"/>
    <property type="evidence" value="ECO:0007669"/>
    <property type="project" value="UniProtKB-SubCell"/>
</dbReference>
<feature type="region of interest" description="Disordered" evidence="13">
    <location>
        <begin position="236"/>
        <end position="331"/>
    </location>
</feature>
<evidence type="ECO:0000256" key="8">
    <source>
        <dbReference type="ARBA" id="ARBA00022989"/>
    </source>
</evidence>
<feature type="transmembrane region" description="Helical" evidence="14">
    <location>
        <begin position="43"/>
        <end position="60"/>
    </location>
</feature>
<dbReference type="InterPro" id="IPR010617">
    <property type="entry name" value="TMEM175-like"/>
</dbReference>
<comment type="catalytic activity">
    <reaction evidence="12">
        <text>K(+)(in) = K(+)(out)</text>
        <dbReference type="Rhea" id="RHEA:29463"/>
        <dbReference type="ChEBI" id="CHEBI:29103"/>
    </reaction>
</comment>
<evidence type="ECO:0000256" key="11">
    <source>
        <dbReference type="ARBA" id="ARBA00023303"/>
    </source>
</evidence>
<dbReference type="PANTHER" id="PTHR31462:SF5">
    <property type="entry name" value="ENDOSOMAL_LYSOSOMAL PROTON CHANNEL TMEM175"/>
    <property type="match status" value="1"/>
</dbReference>
<evidence type="ECO:0000256" key="12">
    <source>
        <dbReference type="ARBA" id="ARBA00034430"/>
    </source>
</evidence>
<dbReference type="EMBL" id="AZGA01000020">
    <property type="protein sequence ID" value="KRM34878.1"/>
    <property type="molecule type" value="Genomic_DNA"/>
</dbReference>
<dbReference type="PANTHER" id="PTHR31462">
    <property type="entry name" value="ENDOSOMAL/LYSOSOMAL POTASSIUM CHANNEL TMEM175"/>
    <property type="match status" value="1"/>
</dbReference>
<gene>
    <name evidence="15" type="ORF">FC83_GL002016</name>
</gene>
<keyword evidence="10 14" id="KW-0472">Membrane</keyword>
<comment type="caution">
    <text evidence="15">The sequence shown here is derived from an EMBL/GenBank/DDBJ whole genome shotgun (WGS) entry which is preliminary data.</text>
</comment>
<evidence type="ECO:0000256" key="13">
    <source>
        <dbReference type="SAM" id="MobiDB-lite"/>
    </source>
</evidence>
<dbReference type="eggNOG" id="COG3548">
    <property type="taxonomic scope" value="Bacteria"/>
</dbReference>
<evidence type="ECO:0000256" key="3">
    <source>
        <dbReference type="ARBA" id="ARBA00022448"/>
    </source>
</evidence>
<dbReference type="GO" id="GO:0005267">
    <property type="term" value="F:potassium channel activity"/>
    <property type="evidence" value="ECO:0007669"/>
    <property type="project" value="UniProtKB-KW"/>
</dbReference>
<keyword evidence="4" id="KW-0633">Potassium transport</keyword>
<feature type="compositionally biased region" description="Polar residues" evidence="13">
    <location>
        <begin position="291"/>
        <end position="300"/>
    </location>
</feature>
<keyword evidence="7" id="KW-0630">Potassium</keyword>
<evidence type="ECO:0000256" key="7">
    <source>
        <dbReference type="ARBA" id="ARBA00022958"/>
    </source>
</evidence>
<feature type="compositionally biased region" description="Polar residues" evidence="13">
    <location>
        <begin position="272"/>
        <end position="282"/>
    </location>
</feature>
<accession>X0QJF6</accession>
<evidence type="ECO:0008006" key="17">
    <source>
        <dbReference type="Google" id="ProtNLM"/>
    </source>
</evidence>
<evidence type="ECO:0000256" key="5">
    <source>
        <dbReference type="ARBA" id="ARBA00022692"/>
    </source>
</evidence>
<feature type="transmembrane region" description="Helical" evidence="14">
    <location>
        <begin position="156"/>
        <end position="184"/>
    </location>
</feature>
<dbReference type="GO" id="GO:0015252">
    <property type="term" value="F:proton channel activity"/>
    <property type="evidence" value="ECO:0007669"/>
    <property type="project" value="InterPro"/>
</dbReference>